<gene>
    <name evidence="4" type="primary">WBGene00112882</name>
</gene>
<dbReference type="EnsemblMetazoa" id="PPA23328.1">
    <property type="protein sequence ID" value="PPA23328.1"/>
    <property type="gene ID" value="WBGene00112882"/>
</dbReference>
<protein>
    <submittedName>
        <fullName evidence="4">Uncharacterized protein</fullName>
    </submittedName>
</protein>
<evidence type="ECO:0000313" key="4">
    <source>
        <dbReference type="EnsemblMetazoa" id="PPA23328.1"/>
    </source>
</evidence>
<dbReference type="PANTHER" id="PTHR23360">
    <property type="entry name" value="G-PROTEIN COUPLED RECEPTORS FAMILY 1 PROFILE DOMAIN-CONTAINING PROTEIN-RELATED"/>
    <property type="match status" value="1"/>
</dbReference>
<name>A0A2A6B3T9_PRIPA</name>
<feature type="transmembrane region" description="Helical" evidence="2">
    <location>
        <begin position="631"/>
        <end position="658"/>
    </location>
</feature>
<feature type="transmembrane region" description="Helical" evidence="2">
    <location>
        <begin position="692"/>
        <end position="715"/>
    </location>
</feature>
<reference evidence="5" key="1">
    <citation type="journal article" date="2008" name="Nat. Genet.">
        <title>The Pristionchus pacificus genome provides a unique perspective on nematode lifestyle and parasitism.</title>
        <authorList>
            <person name="Dieterich C."/>
            <person name="Clifton S.W."/>
            <person name="Schuster L.N."/>
            <person name="Chinwalla A."/>
            <person name="Delehaunty K."/>
            <person name="Dinkelacker I."/>
            <person name="Fulton L."/>
            <person name="Fulton R."/>
            <person name="Godfrey J."/>
            <person name="Minx P."/>
            <person name="Mitreva M."/>
            <person name="Roeseler W."/>
            <person name="Tian H."/>
            <person name="Witte H."/>
            <person name="Yang S.P."/>
            <person name="Wilson R.K."/>
            <person name="Sommer R.J."/>
        </authorList>
    </citation>
    <scope>NUCLEOTIDE SEQUENCE [LARGE SCALE GENOMIC DNA]</scope>
    <source>
        <strain evidence="5">PS312</strain>
    </source>
</reference>
<keyword evidence="2" id="KW-0472">Membrane</keyword>
<reference evidence="4" key="2">
    <citation type="submission" date="2022-06" db="UniProtKB">
        <authorList>
            <consortium name="EnsemblMetazoa"/>
        </authorList>
    </citation>
    <scope>IDENTIFICATION</scope>
    <source>
        <strain evidence="4">PS312</strain>
    </source>
</reference>
<feature type="region of interest" description="Disordered" evidence="1">
    <location>
        <begin position="845"/>
        <end position="871"/>
    </location>
</feature>
<feature type="compositionally biased region" description="Basic and acidic residues" evidence="1">
    <location>
        <begin position="862"/>
        <end position="871"/>
    </location>
</feature>
<evidence type="ECO:0000313" key="5">
    <source>
        <dbReference type="Proteomes" id="UP000005239"/>
    </source>
</evidence>
<proteinExistence type="predicted"/>
<feature type="transmembrane region" description="Helical" evidence="2">
    <location>
        <begin position="664"/>
        <end position="685"/>
    </location>
</feature>
<evidence type="ECO:0000256" key="1">
    <source>
        <dbReference type="SAM" id="MobiDB-lite"/>
    </source>
</evidence>
<keyword evidence="2" id="KW-1133">Transmembrane helix</keyword>
<keyword evidence="3" id="KW-0732">Signal</keyword>
<dbReference type="PANTHER" id="PTHR23360:SF26">
    <property type="entry name" value="G-PROTEIN COUPLED RECEPTORS FAMILY 1 PROFILE DOMAIN-CONTAINING PROTEIN"/>
    <property type="match status" value="1"/>
</dbReference>
<dbReference type="AlphaFoldDB" id="A0A2A6B3T9"/>
<feature type="transmembrane region" description="Helical" evidence="2">
    <location>
        <begin position="770"/>
        <end position="791"/>
    </location>
</feature>
<feature type="transmembrane region" description="Helical" evidence="2">
    <location>
        <begin position="735"/>
        <end position="758"/>
    </location>
</feature>
<dbReference type="Proteomes" id="UP000005239">
    <property type="component" value="Unassembled WGS sequence"/>
</dbReference>
<evidence type="ECO:0000256" key="2">
    <source>
        <dbReference type="SAM" id="Phobius"/>
    </source>
</evidence>
<organism evidence="4 5">
    <name type="scientific">Pristionchus pacificus</name>
    <name type="common">Parasitic nematode worm</name>
    <dbReference type="NCBI Taxonomy" id="54126"/>
    <lineage>
        <taxon>Eukaryota</taxon>
        <taxon>Metazoa</taxon>
        <taxon>Ecdysozoa</taxon>
        <taxon>Nematoda</taxon>
        <taxon>Chromadorea</taxon>
        <taxon>Rhabditida</taxon>
        <taxon>Rhabditina</taxon>
        <taxon>Diplogasteromorpha</taxon>
        <taxon>Diplogasteroidea</taxon>
        <taxon>Neodiplogasteridae</taxon>
        <taxon>Pristionchus</taxon>
    </lineage>
</organism>
<dbReference type="OrthoDB" id="5794956at2759"/>
<feature type="chain" id="PRO_5043590468" evidence="3">
    <location>
        <begin position="26"/>
        <end position="871"/>
    </location>
</feature>
<accession>A0A8R1YK74</accession>
<accession>A0A2A6B3T9</accession>
<feature type="signal peptide" evidence="3">
    <location>
        <begin position="1"/>
        <end position="25"/>
    </location>
</feature>
<evidence type="ECO:0000256" key="3">
    <source>
        <dbReference type="SAM" id="SignalP"/>
    </source>
</evidence>
<sequence length="871" mass="96237">MTKGSIFPMIPSLFVLLLVSRTAYGCGAGGIGGNEYEIIQDPVFNMDISPPVGWTFFPPPTAAATAALLFAGQSNDTAQAKMRADTEIMAAMIEAMLDASLPLTSNVQVTNTYQPEQFANVGTAATADMTYGRLEGGAITGISKGGTVVPPIYTPYMKSVDVTIRNMQTTRYTWNIVRNNFLQKMALNYNAKFHGEVTPFICTISVAVIKRIRVQGGLNGSITPTDPPKNVRITGTLIASRRFDKRLRRNRRHKRLRNRPRPGVQHGPFAARRVDLLPAAAGTAAMFFVGQSNDTVTAKMRADTEIQAAMIEAMVAAQLPVYNVQITNNYQPDDITNPAALTTGVAGPTYGKLEGGAITGIYTGTGMIIYTPYLKMVDVTIRNAQTTRYTWNLVKNNFLQKMALNYNAKFTAGNSDYTLLQDPVFNMDISPPVGWTYFPPAAAAGTAALFFVGQSNDTTTAKMRADTEITAAMIEAMVEAQLPVTNVLLPGWYGQLAGGAITGTYTGTGTIAYLPYAKMVDVTIRNAVTTRSIWNQVKNNFLQKMALNYNAKFTGDITANSEMTEVCSRVPTETGDTLIYHLYLWEGLFIIIFNSLLVMIILKEYEKVEKSPLFSKFIMSFREKLRAQKECSLYAGCLVFEVLFGVTYSVAGAFRLAVHYSNEYYPMHSAFGCLIQPHVIMFVYITPCVVCMMFLLVVLMPVPFLAVSFGTSAHLSSVPSITECALNTALTEEVYITLRATRVVFSLLGALLYIPIIIRIRMFCANSSRRILRTTMTVLLICLSTLSLYTIPDIVLLVNPHFPSKFFYVANLNKGVVNVFIFLLTQRTIRDAVIKALRRKRRPHIPNTTSWKNGLVRPESGMSKKERVEDK</sequence>
<feature type="transmembrane region" description="Helical" evidence="2">
    <location>
        <begin position="582"/>
        <end position="602"/>
    </location>
</feature>
<keyword evidence="5" id="KW-1185">Reference proteome</keyword>
<dbReference type="InterPro" id="IPR047130">
    <property type="entry name" value="7TM_GPCR_Srsx_nematod"/>
</dbReference>
<feature type="transmembrane region" description="Helical" evidence="2">
    <location>
        <begin position="806"/>
        <end position="825"/>
    </location>
</feature>
<keyword evidence="2" id="KW-0812">Transmembrane</keyword>